<keyword evidence="4" id="KW-1133">Transmembrane helix</keyword>
<dbReference type="Pfam" id="PF08269">
    <property type="entry name" value="dCache_2"/>
    <property type="match status" value="1"/>
</dbReference>
<proteinExistence type="predicted"/>
<keyword evidence="2" id="KW-1003">Cell membrane</keyword>
<accession>A0A8H2NTG8</accession>
<reference evidence="7 8" key="1">
    <citation type="submission" date="2019-09" db="EMBL/GenBank/DDBJ databases">
        <authorList>
            <person name="Chandra G."/>
            <person name="Truman W A."/>
        </authorList>
    </citation>
    <scope>NUCLEOTIDE SEQUENCE [LARGE SCALE GENOMIC DNA]</scope>
    <source>
        <strain evidence="7">PS900</strain>
    </source>
</reference>
<dbReference type="AlphaFoldDB" id="A0A8H2NTG8"/>
<name>A0A8H2NTG8_PSEFL</name>
<evidence type="ECO:0000256" key="1">
    <source>
        <dbReference type="ARBA" id="ARBA00004651"/>
    </source>
</evidence>
<organism evidence="7 8">
    <name type="scientific">Pseudomonas fluorescens</name>
    <dbReference type="NCBI Taxonomy" id="294"/>
    <lineage>
        <taxon>Bacteria</taxon>
        <taxon>Pseudomonadati</taxon>
        <taxon>Pseudomonadota</taxon>
        <taxon>Gammaproteobacteria</taxon>
        <taxon>Pseudomonadales</taxon>
        <taxon>Pseudomonadaceae</taxon>
        <taxon>Pseudomonas</taxon>
    </lineage>
</organism>
<dbReference type="Gene3D" id="3.30.450.20">
    <property type="entry name" value="PAS domain"/>
    <property type="match status" value="1"/>
</dbReference>
<comment type="caution">
    <text evidence="7">The sequence shown here is derived from an EMBL/GenBank/DDBJ whole genome shotgun (WGS) entry which is preliminary data.</text>
</comment>
<dbReference type="SMART" id="SM01049">
    <property type="entry name" value="Cache_2"/>
    <property type="match status" value="1"/>
</dbReference>
<sequence length="158" mass="17998">MWFLINVKLRSKVILVALIPTLILTVTLSAVSIAVLYRLAHEEMEQVRQLLLKERSASLEHHVQMDVSSVKSIYDESGDSDIEARNRAVQVLRKLTYDKQGYFFGYDRDNIRLFWADKDIDIGVSFNDVKNANGVFAIRELNLLARSGKHSSLRVACS</sequence>
<dbReference type="InterPro" id="IPR033480">
    <property type="entry name" value="sCache_2"/>
</dbReference>
<evidence type="ECO:0000313" key="8">
    <source>
        <dbReference type="Proteomes" id="UP000325723"/>
    </source>
</evidence>
<dbReference type="EMBL" id="CABVIE010000011">
    <property type="protein sequence ID" value="VVP15689.1"/>
    <property type="molecule type" value="Genomic_DNA"/>
</dbReference>
<dbReference type="Proteomes" id="UP000325723">
    <property type="component" value="Unassembled WGS sequence"/>
</dbReference>
<gene>
    <name evidence="7" type="ORF">PS900_03580</name>
</gene>
<comment type="subcellular location">
    <subcellularLocation>
        <location evidence="1">Cell membrane</location>
        <topology evidence="1">Multi-pass membrane protein</topology>
    </subcellularLocation>
</comment>
<evidence type="ECO:0000256" key="3">
    <source>
        <dbReference type="ARBA" id="ARBA00022692"/>
    </source>
</evidence>
<evidence type="ECO:0000256" key="4">
    <source>
        <dbReference type="ARBA" id="ARBA00022989"/>
    </source>
</evidence>
<keyword evidence="3" id="KW-0812">Transmembrane</keyword>
<evidence type="ECO:0000259" key="6">
    <source>
        <dbReference type="SMART" id="SM01049"/>
    </source>
</evidence>
<keyword evidence="5" id="KW-0472">Membrane</keyword>
<evidence type="ECO:0000313" key="7">
    <source>
        <dbReference type="EMBL" id="VVP15689.1"/>
    </source>
</evidence>
<evidence type="ECO:0000256" key="2">
    <source>
        <dbReference type="ARBA" id="ARBA00022475"/>
    </source>
</evidence>
<dbReference type="GO" id="GO:0005886">
    <property type="term" value="C:plasma membrane"/>
    <property type="evidence" value="ECO:0007669"/>
    <property type="project" value="UniProtKB-SubCell"/>
</dbReference>
<evidence type="ECO:0000256" key="5">
    <source>
        <dbReference type="ARBA" id="ARBA00023136"/>
    </source>
</evidence>
<dbReference type="InterPro" id="IPR004010">
    <property type="entry name" value="Double_Cache_2"/>
</dbReference>
<protein>
    <recommendedName>
        <fullName evidence="6">Single Cache domain-containing protein</fullName>
    </recommendedName>
</protein>
<feature type="domain" description="Single Cache" evidence="6">
    <location>
        <begin position="48"/>
        <end position="139"/>
    </location>
</feature>